<dbReference type="STRING" id="1408163.A0A0F4Z3E1"/>
<feature type="compositionally biased region" description="Polar residues" evidence="4">
    <location>
        <begin position="250"/>
        <end position="259"/>
    </location>
</feature>
<feature type="region of interest" description="Disordered" evidence="4">
    <location>
        <begin position="346"/>
        <end position="397"/>
    </location>
</feature>
<dbReference type="Gene3D" id="1.10.418.10">
    <property type="entry name" value="Calponin-like domain"/>
    <property type="match status" value="2"/>
</dbReference>
<feature type="region of interest" description="Disordered" evidence="4">
    <location>
        <begin position="61"/>
        <end position="156"/>
    </location>
</feature>
<dbReference type="GO" id="GO:0005737">
    <property type="term" value="C:cytoplasm"/>
    <property type="evidence" value="ECO:0007669"/>
    <property type="project" value="UniProtKB-SubCell"/>
</dbReference>
<dbReference type="Proteomes" id="UP000053958">
    <property type="component" value="Unassembled WGS sequence"/>
</dbReference>
<gene>
    <name evidence="6" type="ORF">T310_0897</name>
</gene>
<dbReference type="PANTHER" id="PTHR22706">
    <property type="entry name" value="ASSEMBLY FACTOR FOR SPINDLE MICROTUBULES"/>
    <property type="match status" value="1"/>
</dbReference>
<evidence type="ECO:0000256" key="2">
    <source>
        <dbReference type="ARBA" id="ARBA00022490"/>
    </source>
</evidence>
<protein>
    <submittedName>
        <fullName evidence="6">Calmodulin-binding protein Sha1</fullName>
    </submittedName>
</protein>
<feature type="compositionally biased region" description="Basic and acidic residues" evidence="4">
    <location>
        <begin position="126"/>
        <end position="156"/>
    </location>
</feature>
<organism evidence="6 7">
    <name type="scientific">Rasamsonia emersonii (strain ATCC 16479 / CBS 393.64 / IMI 116815)</name>
    <dbReference type="NCBI Taxonomy" id="1408163"/>
    <lineage>
        <taxon>Eukaryota</taxon>
        <taxon>Fungi</taxon>
        <taxon>Dikarya</taxon>
        <taxon>Ascomycota</taxon>
        <taxon>Pezizomycotina</taxon>
        <taxon>Eurotiomycetes</taxon>
        <taxon>Eurotiomycetidae</taxon>
        <taxon>Eurotiales</taxon>
        <taxon>Trichocomaceae</taxon>
        <taxon>Rasamsonia</taxon>
    </lineage>
</organism>
<dbReference type="GeneID" id="25312951"/>
<comment type="caution">
    <text evidence="6">The sequence shown here is derived from an EMBL/GenBank/DDBJ whole genome shotgun (WGS) entry which is preliminary data.</text>
</comment>
<comment type="subcellular location">
    <subcellularLocation>
        <location evidence="1">Cytoplasm</location>
    </subcellularLocation>
</comment>
<dbReference type="GO" id="GO:0007051">
    <property type="term" value="P:spindle organization"/>
    <property type="evidence" value="ECO:0007669"/>
    <property type="project" value="TreeGrafter"/>
</dbReference>
<dbReference type="AlphaFoldDB" id="A0A0F4Z3E1"/>
<name>A0A0F4Z3E1_RASE3</name>
<dbReference type="EMBL" id="LASV01000038">
    <property type="protein sequence ID" value="KKA25032.1"/>
    <property type="molecule type" value="Genomic_DNA"/>
</dbReference>
<dbReference type="InterPro" id="IPR001715">
    <property type="entry name" value="CH_dom"/>
</dbReference>
<dbReference type="GO" id="GO:0000278">
    <property type="term" value="P:mitotic cell cycle"/>
    <property type="evidence" value="ECO:0007669"/>
    <property type="project" value="TreeGrafter"/>
</dbReference>
<evidence type="ECO:0000256" key="3">
    <source>
        <dbReference type="ARBA" id="ARBA00022860"/>
    </source>
</evidence>
<feature type="region of interest" description="Disordered" evidence="4">
    <location>
        <begin position="1021"/>
        <end position="1062"/>
    </location>
</feature>
<reference evidence="6 7" key="1">
    <citation type="submission" date="2015-04" db="EMBL/GenBank/DDBJ databases">
        <authorList>
            <person name="Heijne W.H."/>
            <person name="Fedorova N.D."/>
            <person name="Nierman W.C."/>
            <person name="Vollebregt A.W."/>
            <person name="Zhao Z."/>
            <person name="Wu L."/>
            <person name="Kumar M."/>
            <person name="Stam H."/>
            <person name="van den Berg M.A."/>
            <person name="Pel H.J."/>
        </authorList>
    </citation>
    <scope>NUCLEOTIDE SEQUENCE [LARGE SCALE GENOMIC DNA]</scope>
    <source>
        <strain evidence="6 7">CBS 393.64</strain>
    </source>
</reference>
<dbReference type="GO" id="GO:0005516">
    <property type="term" value="F:calmodulin binding"/>
    <property type="evidence" value="ECO:0007669"/>
    <property type="project" value="UniProtKB-KW"/>
</dbReference>
<feature type="region of interest" description="Disordered" evidence="4">
    <location>
        <begin position="237"/>
        <end position="283"/>
    </location>
</feature>
<dbReference type="GO" id="GO:0051295">
    <property type="term" value="P:establishment of meiotic spindle localization"/>
    <property type="evidence" value="ECO:0007669"/>
    <property type="project" value="TreeGrafter"/>
</dbReference>
<proteinExistence type="predicted"/>
<keyword evidence="7" id="KW-1185">Reference proteome</keyword>
<keyword evidence="2" id="KW-0963">Cytoplasm</keyword>
<dbReference type="InterPro" id="IPR051185">
    <property type="entry name" value="ASPM"/>
</dbReference>
<dbReference type="RefSeq" id="XP_013331644.1">
    <property type="nucleotide sequence ID" value="XM_013476190.1"/>
</dbReference>
<evidence type="ECO:0000256" key="4">
    <source>
        <dbReference type="SAM" id="MobiDB-lite"/>
    </source>
</evidence>
<evidence type="ECO:0000259" key="5">
    <source>
        <dbReference type="PROSITE" id="PS50021"/>
    </source>
</evidence>
<dbReference type="OrthoDB" id="76388at2759"/>
<feature type="domain" description="Calponin-homology (CH)" evidence="5">
    <location>
        <begin position="640"/>
        <end position="794"/>
    </location>
</feature>
<dbReference type="SUPFAM" id="SSF47576">
    <property type="entry name" value="Calponin-homology domain, CH-domain"/>
    <property type="match status" value="1"/>
</dbReference>
<evidence type="ECO:0000256" key="1">
    <source>
        <dbReference type="ARBA" id="ARBA00004496"/>
    </source>
</evidence>
<dbReference type="PROSITE" id="PS50021">
    <property type="entry name" value="CH"/>
    <property type="match status" value="1"/>
</dbReference>
<dbReference type="PANTHER" id="PTHR22706:SF1">
    <property type="entry name" value="ASSEMBLY FACTOR FOR SPINDLE MICROTUBULES"/>
    <property type="match status" value="1"/>
</dbReference>
<feature type="compositionally biased region" description="Low complexity" evidence="4">
    <location>
        <begin position="346"/>
        <end position="358"/>
    </location>
</feature>
<keyword evidence="3" id="KW-0112">Calmodulin-binding</keyword>
<dbReference type="GO" id="GO:0000922">
    <property type="term" value="C:spindle pole"/>
    <property type="evidence" value="ECO:0007669"/>
    <property type="project" value="TreeGrafter"/>
</dbReference>
<dbReference type="CDD" id="cd21223">
    <property type="entry name" value="CH_ASPM_rpt1"/>
    <property type="match status" value="1"/>
</dbReference>
<evidence type="ECO:0000313" key="6">
    <source>
        <dbReference type="EMBL" id="KKA25032.1"/>
    </source>
</evidence>
<feature type="region of interest" description="Disordered" evidence="4">
    <location>
        <begin position="1"/>
        <end position="26"/>
    </location>
</feature>
<accession>A0A0F4Z3E1</accession>
<sequence>MNRIYEVESPCPPDPRFSKSGRSSDDNHALADLWDTSFDDFEDTAAVEFTTEIRAPLLTATKPRRVRKGTSFQIHEDGKPDVAPTADANPRLNNGVKRKKLDGKSTMLAQPAQRFQRPRVSFAVKSPHEVPTKDRRSSSRSEQESITTRDENNSSIIQEKELKAKESKEDNLKKDVRRRTIYIPSEDTTMPTVFMSLFSPLKSQDPNTINTSGSDETVPINSLEARIAAKRQARTSLAAAPRRAPLQQKPKVTQETTLSRDVVGKNGGKENIPPGYLLTSDKGKEDKDTFPVFEVPAKNISKTSVPKNVSKDKVALASRKNLLTVPENKKTVSKAIGQKSLEMMMSSVNSKSASSTSLKDAKKSTVKPKVVSKDVSRNSRSSNSNAGNAPTKLSVPKIPSVNIDQKYPLLTDDISNPIMYEDNWLSHQEVVITQLVNGLFDSACGKLDSRDPEVLRHELLGIYQDNSFVLLYKRLHASLLYGALAVPKDVLARGNRLGEDLGMKRTFLNFWVETYDLHALRAAAETVIGRRISNPLRLSNDGRVSPDQQLRQQKTLKRALEAFLDIFLIRNEDRERGTTEETSVAGWGYRRTILRSILMIVLLDKGRLSPQSSLPRCLFVPSSRYKSSTAALQALGNQLLPSVGDITRPLGHLDCQVSYKQHPLQEYEFQINNLAVDLRDGVLLTRLVELLLYPSTSCFQSGQDDSDASNTLTMPTGEVLPLKREETDWPLSQHLKFPCSGRATKLFNVQIALSALRGVQGIGIIAQDVRPEDIVDGYREKTIALLWGLVGKWGLAGLVDWDDVRKEIARLQRKISSRSNDSCYEGEFSEDEDSQEDEDGPHAFLLKKWASALAQLKGLRLENFTTSFTDGKIFESIIEEYEPYIIGSGASRRGERTETASSGQSQTCIALEARLRALGCSSQFASLVSPSKSASRIFDRDFILGALAFLCSRLLSASKRTRAALILQSAWRRTLALRTLRHRILAKKVATECAAVVHTRDRILWAKEVIVNWWREQKARRSKAANSSRRNQTGKNGIPKSKVECPARQPRTQTKQYGGSGDVIRKQKQRKGVTFHSAAENTDATCRNDDLWLSL</sequence>
<dbReference type="InterPro" id="IPR036872">
    <property type="entry name" value="CH_dom_sf"/>
</dbReference>
<evidence type="ECO:0000313" key="7">
    <source>
        <dbReference type="Proteomes" id="UP000053958"/>
    </source>
</evidence>